<dbReference type="InterPro" id="IPR024060">
    <property type="entry name" value="Ureidoglycolate_lyase_dom_sf"/>
</dbReference>
<proteinExistence type="predicted"/>
<dbReference type="GO" id="GO:0000256">
    <property type="term" value="P:allantoin catabolic process"/>
    <property type="evidence" value="ECO:0007669"/>
    <property type="project" value="InterPro"/>
</dbReference>
<dbReference type="GO" id="GO:0050385">
    <property type="term" value="F:ureidoglycolate lyase activity"/>
    <property type="evidence" value="ECO:0007669"/>
    <property type="project" value="UniProtKB-EC"/>
</dbReference>
<keyword evidence="2" id="KW-0659">Purine metabolism</keyword>
<dbReference type="PANTHER" id="PTHR21221">
    <property type="entry name" value="UREIDOGLYCOLATE HYDROLASE"/>
    <property type="match status" value="1"/>
</dbReference>
<evidence type="ECO:0000256" key="4">
    <source>
        <dbReference type="ARBA" id="ARBA00047684"/>
    </source>
</evidence>
<accession>A0A4R1N7V0</accession>
<evidence type="ECO:0000256" key="1">
    <source>
        <dbReference type="ARBA" id="ARBA00011738"/>
    </source>
</evidence>
<keyword evidence="3 5" id="KW-0456">Lyase</keyword>
<organism evidence="5 6">
    <name type="scientific">Sodalis ligni</name>
    <dbReference type="NCBI Taxonomy" id="2697027"/>
    <lineage>
        <taxon>Bacteria</taxon>
        <taxon>Pseudomonadati</taxon>
        <taxon>Pseudomonadota</taxon>
        <taxon>Gammaproteobacteria</taxon>
        <taxon>Enterobacterales</taxon>
        <taxon>Bruguierivoracaceae</taxon>
        <taxon>Sodalis</taxon>
    </lineage>
</organism>
<comment type="subunit">
    <text evidence="1">Homodimer.</text>
</comment>
<evidence type="ECO:0000256" key="3">
    <source>
        <dbReference type="ARBA" id="ARBA00023239"/>
    </source>
</evidence>
<dbReference type="SUPFAM" id="SSF51182">
    <property type="entry name" value="RmlC-like cupins"/>
    <property type="match status" value="1"/>
</dbReference>
<dbReference type="RefSeq" id="WP_165934133.1">
    <property type="nucleotide sequence ID" value="NZ_SJOI01000001.1"/>
</dbReference>
<name>A0A4R1N7V0_9GAMM</name>
<dbReference type="InterPro" id="IPR047233">
    <property type="entry name" value="UAH_cupin"/>
</dbReference>
<dbReference type="PANTHER" id="PTHR21221:SF1">
    <property type="entry name" value="UREIDOGLYCOLATE LYASE"/>
    <property type="match status" value="1"/>
</dbReference>
<dbReference type="EMBL" id="SJOI01000001">
    <property type="protein sequence ID" value="TCL03375.1"/>
    <property type="molecule type" value="Genomic_DNA"/>
</dbReference>
<dbReference type="InterPro" id="IPR011051">
    <property type="entry name" value="RmlC_Cupin_sf"/>
</dbReference>
<dbReference type="Gene3D" id="2.60.120.480">
    <property type="entry name" value="Ureidoglycolate hydrolase"/>
    <property type="match status" value="1"/>
</dbReference>
<dbReference type="GO" id="GO:0006144">
    <property type="term" value="P:purine nucleobase metabolic process"/>
    <property type="evidence" value="ECO:0007669"/>
    <property type="project" value="UniProtKB-KW"/>
</dbReference>
<evidence type="ECO:0000313" key="6">
    <source>
        <dbReference type="Proteomes" id="UP000294555"/>
    </source>
</evidence>
<dbReference type="Pfam" id="PF04115">
    <property type="entry name" value="Ureidogly_lyase"/>
    <property type="match status" value="1"/>
</dbReference>
<evidence type="ECO:0000256" key="2">
    <source>
        <dbReference type="ARBA" id="ARBA00022631"/>
    </source>
</evidence>
<dbReference type="InterPro" id="IPR007247">
    <property type="entry name" value="Ureidogly_lyase"/>
</dbReference>
<evidence type="ECO:0000313" key="5">
    <source>
        <dbReference type="EMBL" id="TCL03375.1"/>
    </source>
</evidence>
<comment type="caution">
    <text evidence="5">The sequence shown here is derived from an EMBL/GenBank/DDBJ whole genome shotgun (WGS) entry which is preliminary data.</text>
</comment>
<dbReference type="AlphaFoldDB" id="A0A4R1N7V0"/>
<dbReference type="CDD" id="cd20298">
    <property type="entry name" value="cupin_UAH"/>
    <property type="match status" value="1"/>
</dbReference>
<dbReference type="GO" id="GO:0004848">
    <property type="term" value="F:ureidoglycolate hydrolase activity"/>
    <property type="evidence" value="ECO:0007669"/>
    <property type="project" value="InterPro"/>
</dbReference>
<gene>
    <name evidence="5" type="ORF">EZJ58_1442</name>
</gene>
<sequence length="147" mass="16264">MRNIIALPITPALFAPFGILLSTDGLRAEHRHNAPRSQTCIETLWAPAQPGHCDIQRMERHGFSTQTFFPLDVSRYLVVVCPGGDGDRPDTARALAFVVDGRMALQYHRGTWHCNMAALDRPGLFANLVQKNHGEDDCTVITVPPFG</sequence>
<comment type="catalytic activity">
    <reaction evidence="4">
        <text>(S)-ureidoglycolate = urea + glyoxylate</text>
        <dbReference type="Rhea" id="RHEA:11304"/>
        <dbReference type="ChEBI" id="CHEBI:16199"/>
        <dbReference type="ChEBI" id="CHEBI:36655"/>
        <dbReference type="ChEBI" id="CHEBI:57296"/>
        <dbReference type="EC" id="4.3.2.3"/>
    </reaction>
</comment>
<protein>
    <submittedName>
        <fullName evidence="5">Ureidoglycolate lyase</fullName>
    </submittedName>
</protein>
<reference evidence="5 6" key="1">
    <citation type="submission" date="2019-02" db="EMBL/GenBank/DDBJ databases">
        <title>Investigation of anaerobic lignin degradation for improved lignocellulosic biofuels.</title>
        <authorList>
            <person name="Deangelis K."/>
        </authorList>
    </citation>
    <scope>NUCLEOTIDE SEQUENCE [LARGE SCALE GENOMIC DNA]</scope>
    <source>
        <strain evidence="5 6">159R</strain>
    </source>
</reference>
<dbReference type="Proteomes" id="UP000294555">
    <property type="component" value="Unassembled WGS sequence"/>
</dbReference>
<keyword evidence="6" id="KW-1185">Reference proteome</keyword>